<gene>
    <name evidence="6" type="ORF">Aam_055_045</name>
</gene>
<feature type="transmembrane region" description="Helical" evidence="4">
    <location>
        <begin position="154"/>
        <end position="171"/>
    </location>
</feature>
<dbReference type="SUPFAM" id="SSF103473">
    <property type="entry name" value="MFS general substrate transporter"/>
    <property type="match status" value="1"/>
</dbReference>
<feature type="transmembrane region" description="Helical" evidence="4">
    <location>
        <begin position="238"/>
        <end position="256"/>
    </location>
</feature>
<dbReference type="EMBL" id="BANC01000054">
    <property type="protein sequence ID" value="GAN80665.1"/>
    <property type="molecule type" value="Genomic_DNA"/>
</dbReference>
<dbReference type="Gene3D" id="1.20.1250.20">
    <property type="entry name" value="MFS general substrate transporter like domains"/>
    <property type="match status" value="2"/>
</dbReference>
<evidence type="ECO:0000313" key="7">
    <source>
        <dbReference type="Proteomes" id="UP000032668"/>
    </source>
</evidence>
<name>A0A0D6PFZ7_9PROT</name>
<keyword evidence="2 4" id="KW-1133">Transmembrane helix</keyword>
<feature type="transmembrane region" description="Helical" evidence="4">
    <location>
        <begin position="124"/>
        <end position="148"/>
    </location>
</feature>
<dbReference type="PANTHER" id="PTHR42910:SF1">
    <property type="entry name" value="MAJOR FACILITATOR SUPERFAMILY (MFS) PROFILE DOMAIN-CONTAINING PROTEIN"/>
    <property type="match status" value="1"/>
</dbReference>
<dbReference type="AlphaFoldDB" id="A0A0D6PFZ7"/>
<feature type="domain" description="Major facilitator superfamily (MFS) profile" evidence="5">
    <location>
        <begin position="1"/>
        <end position="379"/>
    </location>
</feature>
<sequence length="379" mass="39322">MVGLLAASCGLAVANIYYSQPLIELIGPALHMGSRAESLIVSLTQLGYAAGLIFLVPLGDLVENRRLAVATILAAILPLVLAGLAWNGPVMLVVSALIGLTSVVVQMLIPLAAHLTPESHRGRVVGKVMSGLLFGILLSRPVASVIAAVGSWRLVFFLSAGVMAGLAWLLSHKLPRRVPQVRLHYAALLCSVFILPVKFAVLRQRAAYQAACFAGFSLFWTGAPLLLAQEFGFTQRGIAVFALAGAAGAFVAPAAGHLADRGHTKAGTIGALCGVVVAFGIAALGAELHAVVVLAFAGIVLDSAVQTNLVLSQRSIYILAPELRSRMNGIFMAIFFLGGAAGSAVTGLLLTEAGWNGLCVLGGALPLLALVYFSFARQA</sequence>
<feature type="transmembrane region" description="Helical" evidence="4">
    <location>
        <begin position="207"/>
        <end position="226"/>
    </location>
</feature>
<evidence type="ECO:0000256" key="3">
    <source>
        <dbReference type="ARBA" id="ARBA00023136"/>
    </source>
</evidence>
<dbReference type="GO" id="GO:0022857">
    <property type="term" value="F:transmembrane transporter activity"/>
    <property type="evidence" value="ECO:0007669"/>
    <property type="project" value="InterPro"/>
</dbReference>
<evidence type="ECO:0000256" key="1">
    <source>
        <dbReference type="ARBA" id="ARBA00022692"/>
    </source>
</evidence>
<protein>
    <submittedName>
        <fullName evidence="6">Major facilitator superfamily transporter</fullName>
    </submittedName>
</protein>
<proteinExistence type="predicted"/>
<feature type="transmembrane region" description="Helical" evidence="4">
    <location>
        <begin position="38"/>
        <end position="55"/>
    </location>
</feature>
<dbReference type="OrthoDB" id="9815356at2"/>
<dbReference type="InterPro" id="IPR036259">
    <property type="entry name" value="MFS_trans_sf"/>
</dbReference>
<accession>A0A0D6PFZ7</accession>
<dbReference type="Pfam" id="PF07690">
    <property type="entry name" value="MFS_1"/>
    <property type="match status" value="1"/>
</dbReference>
<keyword evidence="3 4" id="KW-0472">Membrane</keyword>
<feature type="transmembrane region" description="Helical" evidence="4">
    <location>
        <begin position="67"/>
        <end position="86"/>
    </location>
</feature>
<feature type="transmembrane region" description="Helical" evidence="4">
    <location>
        <begin position="355"/>
        <end position="375"/>
    </location>
</feature>
<feature type="transmembrane region" description="Helical" evidence="4">
    <location>
        <begin position="329"/>
        <end position="349"/>
    </location>
</feature>
<dbReference type="InterPro" id="IPR011701">
    <property type="entry name" value="MFS"/>
</dbReference>
<comment type="caution">
    <text evidence="6">The sequence shown here is derived from an EMBL/GenBank/DDBJ whole genome shotgun (WGS) entry which is preliminary data.</text>
</comment>
<evidence type="ECO:0000313" key="6">
    <source>
        <dbReference type="EMBL" id="GAN80665.1"/>
    </source>
</evidence>
<dbReference type="PANTHER" id="PTHR42910">
    <property type="entry name" value="TRANSPORTER SCO4007-RELATED"/>
    <property type="match status" value="1"/>
</dbReference>
<keyword evidence="7" id="KW-1185">Reference proteome</keyword>
<evidence type="ECO:0000259" key="5">
    <source>
        <dbReference type="PROSITE" id="PS50850"/>
    </source>
</evidence>
<dbReference type="InterPro" id="IPR020846">
    <property type="entry name" value="MFS_dom"/>
</dbReference>
<dbReference type="PROSITE" id="PS50850">
    <property type="entry name" value="MFS"/>
    <property type="match status" value="1"/>
</dbReference>
<feature type="transmembrane region" description="Helical" evidence="4">
    <location>
        <begin position="92"/>
        <end position="112"/>
    </location>
</feature>
<organism evidence="6 7">
    <name type="scientific">Acidocella aminolytica 101 = DSM 11237</name>
    <dbReference type="NCBI Taxonomy" id="1120923"/>
    <lineage>
        <taxon>Bacteria</taxon>
        <taxon>Pseudomonadati</taxon>
        <taxon>Pseudomonadota</taxon>
        <taxon>Alphaproteobacteria</taxon>
        <taxon>Acetobacterales</taxon>
        <taxon>Acidocellaceae</taxon>
        <taxon>Acidocella</taxon>
    </lineage>
</organism>
<feature type="transmembrane region" description="Helical" evidence="4">
    <location>
        <begin position="268"/>
        <end position="301"/>
    </location>
</feature>
<feature type="transmembrane region" description="Helical" evidence="4">
    <location>
        <begin position="183"/>
        <end position="201"/>
    </location>
</feature>
<dbReference type="STRING" id="1120923.SAMN02746095_00741"/>
<evidence type="ECO:0000256" key="4">
    <source>
        <dbReference type="SAM" id="Phobius"/>
    </source>
</evidence>
<reference evidence="6 7" key="1">
    <citation type="submission" date="2012-11" db="EMBL/GenBank/DDBJ databases">
        <title>Whole genome sequence of Acidocella aminolytica 101 = DSM 11237.</title>
        <authorList>
            <person name="Azuma Y."/>
            <person name="Higashiura N."/>
            <person name="Hirakawa H."/>
            <person name="Matsushita K."/>
        </authorList>
    </citation>
    <scope>NUCLEOTIDE SEQUENCE [LARGE SCALE GENOMIC DNA]</scope>
    <source>
        <strain evidence="7">101 / DSM 11237</strain>
    </source>
</reference>
<keyword evidence="1 4" id="KW-0812">Transmembrane</keyword>
<evidence type="ECO:0000256" key="2">
    <source>
        <dbReference type="ARBA" id="ARBA00022989"/>
    </source>
</evidence>
<dbReference type="Proteomes" id="UP000032668">
    <property type="component" value="Unassembled WGS sequence"/>
</dbReference>
<dbReference type="CDD" id="cd17324">
    <property type="entry name" value="MFS_NepI_like"/>
    <property type="match status" value="1"/>
</dbReference>